<feature type="domain" description="Polysaccharide pyruvyl transferase" evidence="2">
    <location>
        <begin position="15"/>
        <end position="341"/>
    </location>
</feature>
<dbReference type="Proteomes" id="UP000176645">
    <property type="component" value="Unassembled WGS sequence"/>
</dbReference>
<dbReference type="PANTHER" id="PTHR36836">
    <property type="entry name" value="COLANIC ACID BIOSYNTHESIS PROTEIN WCAK"/>
    <property type="match status" value="1"/>
</dbReference>
<dbReference type="PANTHER" id="PTHR36836:SF1">
    <property type="entry name" value="COLANIC ACID BIOSYNTHESIS PROTEIN WCAK"/>
    <property type="match status" value="1"/>
</dbReference>
<accession>A0A1G1WF72</accession>
<gene>
    <name evidence="3" type="ORF">A2Z42_03410</name>
</gene>
<keyword evidence="1" id="KW-1133">Transmembrane helix</keyword>
<dbReference type="EMBL" id="MHCU01000071">
    <property type="protein sequence ID" value="OGY26348.1"/>
    <property type="molecule type" value="Genomic_DNA"/>
</dbReference>
<evidence type="ECO:0000313" key="4">
    <source>
        <dbReference type="Proteomes" id="UP000176645"/>
    </source>
</evidence>
<comment type="caution">
    <text evidence="3">The sequence shown here is derived from an EMBL/GenBank/DDBJ whole genome shotgun (WGS) entry which is preliminary data.</text>
</comment>
<keyword evidence="1" id="KW-0472">Membrane</keyword>
<reference evidence="3 4" key="1">
    <citation type="journal article" date="2016" name="Nat. Commun.">
        <title>Thousands of microbial genomes shed light on interconnected biogeochemical processes in an aquifer system.</title>
        <authorList>
            <person name="Anantharaman K."/>
            <person name="Brown C.T."/>
            <person name="Hug L.A."/>
            <person name="Sharon I."/>
            <person name="Castelle C.J."/>
            <person name="Probst A.J."/>
            <person name="Thomas B.C."/>
            <person name="Singh A."/>
            <person name="Wilkins M.J."/>
            <person name="Karaoz U."/>
            <person name="Brodie E.L."/>
            <person name="Williams K.H."/>
            <person name="Hubbard S.S."/>
            <person name="Banfield J.F."/>
        </authorList>
    </citation>
    <scope>NUCLEOTIDE SEQUENCE [LARGE SCALE GENOMIC DNA]</scope>
</reference>
<evidence type="ECO:0000259" key="2">
    <source>
        <dbReference type="Pfam" id="PF04230"/>
    </source>
</evidence>
<protein>
    <recommendedName>
        <fullName evidence="2">Polysaccharide pyruvyl transferase domain-containing protein</fullName>
    </recommendedName>
</protein>
<proteinExistence type="predicted"/>
<organism evidence="3 4">
    <name type="scientific">Candidatus Woykebacteria bacterium RBG_19FT_COMBO_43_10</name>
    <dbReference type="NCBI Taxonomy" id="1802598"/>
    <lineage>
        <taxon>Bacteria</taxon>
        <taxon>Candidatus Woykeibacteriota</taxon>
    </lineage>
</organism>
<evidence type="ECO:0000256" key="1">
    <source>
        <dbReference type="SAM" id="Phobius"/>
    </source>
</evidence>
<dbReference type="InterPro" id="IPR007345">
    <property type="entry name" value="Polysacch_pyruvyl_Trfase"/>
</dbReference>
<sequence length="417" mass="48506">MPPKILITNNYSSANRGDAAILDGLVSIISNSVPRAEIVVLSSSPLVLQKYHRYKTFESLINSGKVKRHNFHLYLFRMIYLVLWGFFYRIFKIQLPKVSKSKQIDLYKNSDLVISVGGGYINDNYRPGVITRLFEFYFAKLLSRKVILWSHSIGPFNHSAYKFLARFFLSRVDLIATRDNRSIQELKQLDIQGPYILQTFDSAFALSNKINSDDKLQKFVPNRQFISISVRFWPFYENKEYVYRNYIKQMVHFCDWLIGEGFMLVFVSTTPKERHIDDVRVAEEIKAGIINKNKALIIREVGYNNRDLIDFYRRAYINIGTRMHSTILAALAGTPSLAIAYEFKSQELFSMLGIKEFVVEQERFSSEELKYKFSKLVNERLHIKKLLAKKCEIFALSVVNDFEINAVPMIKGGTRRI</sequence>
<evidence type="ECO:0000313" key="3">
    <source>
        <dbReference type="EMBL" id="OGY26348.1"/>
    </source>
</evidence>
<dbReference type="AlphaFoldDB" id="A0A1G1WF72"/>
<keyword evidence="1" id="KW-0812">Transmembrane</keyword>
<dbReference type="Pfam" id="PF04230">
    <property type="entry name" value="PS_pyruv_trans"/>
    <property type="match status" value="1"/>
</dbReference>
<feature type="transmembrane region" description="Helical" evidence="1">
    <location>
        <begin position="71"/>
        <end position="91"/>
    </location>
</feature>
<name>A0A1G1WF72_9BACT</name>